<sequence length="138" mass="15815">MEPDKRHEAVQGLINLITFLETVVPVTVSYSLSLSSGDIITKKEDKMVRWEKKSSKFFIQKMDKPMGNALKYATYFSEAISEGVLCENHDLVPALSELITLGFMLKFKNEDIEFLMESKNLQIFFEDEKFLSSSFPSD</sequence>
<proteinExistence type="predicted"/>
<name>A0A396GJH2_MEDTR</name>
<dbReference type="Gramene" id="rna44894">
    <property type="protein sequence ID" value="RHN38917.1"/>
    <property type="gene ID" value="gene44894"/>
</dbReference>
<accession>A0A396GJH2</accession>
<evidence type="ECO:0000313" key="2">
    <source>
        <dbReference type="Proteomes" id="UP000265566"/>
    </source>
</evidence>
<dbReference type="EMBL" id="PSQE01000008">
    <property type="protein sequence ID" value="RHN38917.1"/>
    <property type="molecule type" value="Genomic_DNA"/>
</dbReference>
<protein>
    <submittedName>
        <fullName evidence="1">Uncharacterized protein</fullName>
    </submittedName>
</protein>
<dbReference type="AlphaFoldDB" id="A0A396GJH2"/>
<dbReference type="InterPro" id="IPR052957">
    <property type="entry name" value="Auxin_embryo_med"/>
</dbReference>
<reference evidence="2" key="1">
    <citation type="journal article" date="2018" name="Nat. Plants">
        <title>Whole-genome landscape of Medicago truncatula symbiotic genes.</title>
        <authorList>
            <person name="Pecrix Y."/>
            <person name="Staton S.E."/>
            <person name="Sallet E."/>
            <person name="Lelandais-Briere C."/>
            <person name="Moreau S."/>
            <person name="Carrere S."/>
            <person name="Blein T."/>
            <person name="Jardinaud M.F."/>
            <person name="Latrasse D."/>
            <person name="Zouine M."/>
            <person name="Zahm M."/>
            <person name="Kreplak J."/>
            <person name="Mayjonade B."/>
            <person name="Satge C."/>
            <person name="Perez M."/>
            <person name="Cauet S."/>
            <person name="Marande W."/>
            <person name="Chantry-Darmon C."/>
            <person name="Lopez-Roques C."/>
            <person name="Bouchez O."/>
            <person name="Berard A."/>
            <person name="Debelle F."/>
            <person name="Munos S."/>
            <person name="Bendahmane A."/>
            <person name="Berges H."/>
            <person name="Niebel A."/>
            <person name="Buitink J."/>
            <person name="Frugier F."/>
            <person name="Benhamed M."/>
            <person name="Crespi M."/>
            <person name="Gouzy J."/>
            <person name="Gamas P."/>
        </authorList>
    </citation>
    <scope>NUCLEOTIDE SEQUENCE [LARGE SCALE GENOMIC DNA]</scope>
    <source>
        <strain evidence="2">cv. Jemalong A17</strain>
    </source>
</reference>
<evidence type="ECO:0000313" key="1">
    <source>
        <dbReference type="EMBL" id="RHN38917.1"/>
    </source>
</evidence>
<dbReference type="PANTHER" id="PTHR32387:SF3">
    <property type="entry name" value="ATP_DNA BINDING PROTEIN"/>
    <property type="match status" value="1"/>
</dbReference>
<dbReference type="Proteomes" id="UP000265566">
    <property type="component" value="Chromosome 8"/>
</dbReference>
<organism evidence="1 2">
    <name type="scientific">Medicago truncatula</name>
    <name type="common">Barrel medic</name>
    <name type="synonym">Medicago tribuloides</name>
    <dbReference type="NCBI Taxonomy" id="3880"/>
    <lineage>
        <taxon>Eukaryota</taxon>
        <taxon>Viridiplantae</taxon>
        <taxon>Streptophyta</taxon>
        <taxon>Embryophyta</taxon>
        <taxon>Tracheophyta</taxon>
        <taxon>Spermatophyta</taxon>
        <taxon>Magnoliopsida</taxon>
        <taxon>eudicotyledons</taxon>
        <taxon>Gunneridae</taxon>
        <taxon>Pentapetalae</taxon>
        <taxon>rosids</taxon>
        <taxon>fabids</taxon>
        <taxon>Fabales</taxon>
        <taxon>Fabaceae</taxon>
        <taxon>Papilionoideae</taxon>
        <taxon>50 kb inversion clade</taxon>
        <taxon>NPAAA clade</taxon>
        <taxon>Hologalegina</taxon>
        <taxon>IRL clade</taxon>
        <taxon>Trifolieae</taxon>
        <taxon>Medicago</taxon>
    </lineage>
</organism>
<gene>
    <name evidence="1" type="ORF">MtrunA17_Chr8g0338271</name>
</gene>
<comment type="caution">
    <text evidence="1">The sequence shown here is derived from an EMBL/GenBank/DDBJ whole genome shotgun (WGS) entry which is preliminary data.</text>
</comment>
<dbReference type="PANTHER" id="PTHR32387">
    <property type="entry name" value="WU:FJ29H11"/>
    <property type="match status" value="1"/>
</dbReference>